<dbReference type="AlphaFoldDB" id="E4PPJ8"/>
<dbReference type="HOGENOM" id="CLU_189110_0_0_6"/>
<dbReference type="EMBL" id="CP001978">
    <property type="protein sequence ID" value="ADP98869.1"/>
    <property type="molecule type" value="Genomic_DNA"/>
</dbReference>
<dbReference type="InterPro" id="IPR038147">
    <property type="entry name" value="Cox_sf"/>
</dbReference>
<proteinExistence type="predicted"/>
<accession>E4PPJ8</accession>
<reference evidence="1 2" key="1">
    <citation type="journal article" date="2010" name="Stand. Genomic Sci.">
        <title>Complete genome sequence of Marinobacter adhaerens type strain (HP15), a diatom-interacting marine microorganism.</title>
        <authorList>
            <person name="Gardes A."/>
            <person name="Kaeppel E."/>
            <person name="Shehzad A."/>
            <person name="Seebah S."/>
            <person name="Teeling H."/>
            <person name="Yarza P."/>
            <person name="Glockner F.O."/>
            <person name="Grossart H.P."/>
            <person name="Ullrich M.S."/>
        </authorList>
    </citation>
    <scope>NUCLEOTIDE SEQUENCE [LARGE SCALE GENOMIC DNA]</scope>
    <source>
        <strain evidence="2">DSM 23420 / HP15</strain>
    </source>
</reference>
<dbReference type="STRING" id="225937.HP15_3105"/>
<evidence type="ECO:0000313" key="2">
    <source>
        <dbReference type="Proteomes" id="UP000007077"/>
    </source>
</evidence>
<dbReference type="RefSeq" id="WP_014578322.1">
    <property type="nucleotide sequence ID" value="NC_017506.1"/>
</dbReference>
<dbReference type="Proteomes" id="UP000007077">
    <property type="component" value="Chromosome"/>
</dbReference>
<sequence length="89" mass="10062">MISKLLIREQLNVKFSVAECKTVDEQKQIILIATPVMTQDRYAQLTGLTEGQVRGQIEKGHLPSLKIGRVRMVNIAALSQQALDQEDWQ</sequence>
<organism evidence="1 2">
    <name type="scientific">Marinobacter adhaerens (strain DSM 23420 / HP15)</name>
    <dbReference type="NCBI Taxonomy" id="225937"/>
    <lineage>
        <taxon>Bacteria</taxon>
        <taxon>Pseudomonadati</taxon>
        <taxon>Pseudomonadota</taxon>
        <taxon>Gammaproteobacteria</taxon>
        <taxon>Pseudomonadales</taxon>
        <taxon>Marinobacteraceae</taxon>
        <taxon>Marinobacter</taxon>
    </lineage>
</organism>
<dbReference type="KEGG" id="mad:HP15_3105"/>
<protein>
    <recommendedName>
        <fullName evidence="3">DNA-binding protein</fullName>
    </recommendedName>
</protein>
<dbReference type="eggNOG" id="ENOG5033AKR">
    <property type="taxonomic scope" value="Bacteria"/>
</dbReference>
<evidence type="ECO:0000313" key="1">
    <source>
        <dbReference type="EMBL" id="ADP98869.1"/>
    </source>
</evidence>
<name>E4PPJ8_MARAH</name>
<evidence type="ECO:0008006" key="3">
    <source>
        <dbReference type="Google" id="ProtNLM"/>
    </source>
</evidence>
<gene>
    <name evidence="1" type="ordered locus">HP15_3105</name>
</gene>
<dbReference type="PATRIC" id="fig|225937.3.peg.3133"/>
<dbReference type="Gene3D" id="6.10.200.10">
    <property type="entry name" value="Regulatory phage protein Cox"/>
    <property type="match status" value="1"/>
</dbReference>
<reference evidence="2" key="2">
    <citation type="submission" date="2010-02" db="EMBL/GenBank/DDBJ databases">
        <title>Complete genome sequence of Marinobacter adhaerens type strain (HP15).</title>
        <authorList>
            <person name="Gaerdes A.A.M."/>
            <person name="Kaeppel E."/>
            <person name="Shezad A."/>
            <person name="Seebah S."/>
            <person name="Teeling H."/>
            <person name="Yarza P."/>
            <person name="Gloeckner F.O."/>
            <person name="Ullrich M.S."/>
        </authorList>
    </citation>
    <scope>NUCLEOTIDE SEQUENCE [LARGE SCALE GENOMIC DNA]</scope>
    <source>
        <strain evidence="2">DSM 23420 / HP15</strain>
    </source>
</reference>